<feature type="transmembrane region" description="Helical" evidence="1">
    <location>
        <begin position="78"/>
        <end position="100"/>
    </location>
</feature>
<feature type="transmembrane region" description="Helical" evidence="1">
    <location>
        <begin position="20"/>
        <end position="41"/>
    </location>
</feature>
<gene>
    <name evidence="2" type="ORF">CQA53_11195</name>
</gene>
<evidence type="ECO:0000313" key="2">
    <source>
        <dbReference type="EMBL" id="RDU59877.1"/>
    </source>
</evidence>
<protein>
    <submittedName>
        <fullName evidence="2">Uncharacterized protein</fullName>
    </submittedName>
</protein>
<dbReference type="Proteomes" id="UP000256379">
    <property type="component" value="Unassembled WGS sequence"/>
</dbReference>
<sequence>MVLLYMWLKQGISDFDNLVLAIAWIFYFIIMPFIISMLNKTEFFNAIFYSKPFFMLWIITILLGTTCAILYFGWDWLLLLNIAATGITTITLTLLPILNTDSKHKMSILESLFVFLIFCVIFVDNVIASPFFILFYGTSLIGLGGR</sequence>
<comment type="caution">
    <text evidence="2">The sequence shown here is derived from an EMBL/GenBank/DDBJ whole genome shotgun (WGS) entry which is preliminary data.</text>
</comment>
<feature type="transmembrane region" description="Helical" evidence="1">
    <location>
        <begin position="53"/>
        <end position="72"/>
    </location>
</feature>
<organism evidence="2 3">
    <name type="scientific">Helicobacter didelphidarum</name>
    <dbReference type="NCBI Taxonomy" id="2040648"/>
    <lineage>
        <taxon>Bacteria</taxon>
        <taxon>Pseudomonadati</taxon>
        <taxon>Campylobacterota</taxon>
        <taxon>Epsilonproteobacteria</taxon>
        <taxon>Campylobacterales</taxon>
        <taxon>Helicobacteraceae</taxon>
        <taxon>Helicobacter</taxon>
    </lineage>
</organism>
<reference evidence="2 3" key="1">
    <citation type="submission" date="2018-04" db="EMBL/GenBank/DDBJ databases">
        <title>Novel Campyloabacter and Helicobacter Species and Strains.</title>
        <authorList>
            <person name="Mannion A.J."/>
            <person name="Shen Z."/>
            <person name="Fox J.G."/>
        </authorList>
    </citation>
    <scope>NUCLEOTIDE SEQUENCE [LARGE SCALE GENOMIC DNA]</scope>
    <source>
        <strain evidence="2 3">MIT 17-337</strain>
    </source>
</reference>
<evidence type="ECO:0000313" key="3">
    <source>
        <dbReference type="Proteomes" id="UP000256379"/>
    </source>
</evidence>
<dbReference type="AlphaFoldDB" id="A0A3D8I424"/>
<dbReference type="RefSeq" id="WP_115543999.1">
    <property type="nucleotide sequence ID" value="NZ_NXLQ01000111.1"/>
</dbReference>
<dbReference type="OrthoDB" id="5329091at2"/>
<keyword evidence="3" id="KW-1185">Reference proteome</keyword>
<proteinExistence type="predicted"/>
<keyword evidence="1" id="KW-1133">Transmembrane helix</keyword>
<dbReference type="EMBL" id="NXLQ01000111">
    <property type="protein sequence ID" value="RDU59877.1"/>
    <property type="molecule type" value="Genomic_DNA"/>
</dbReference>
<keyword evidence="1" id="KW-0812">Transmembrane</keyword>
<name>A0A3D8I424_9HELI</name>
<accession>A0A3D8I424</accession>
<feature type="transmembrane region" description="Helical" evidence="1">
    <location>
        <begin position="112"/>
        <end position="136"/>
    </location>
</feature>
<keyword evidence="1" id="KW-0472">Membrane</keyword>
<evidence type="ECO:0000256" key="1">
    <source>
        <dbReference type="SAM" id="Phobius"/>
    </source>
</evidence>